<dbReference type="AlphaFoldDB" id="K7YSM3"/>
<proteinExistence type="predicted"/>
<evidence type="ECO:0000313" key="2">
    <source>
        <dbReference type="Proteomes" id="UP000010077"/>
    </source>
</evidence>
<dbReference type="KEGG" id="thal:A1OE_1363"/>
<dbReference type="Proteomes" id="UP000010077">
    <property type="component" value="Chromosome"/>
</dbReference>
<protein>
    <submittedName>
        <fullName evidence="1">Uncharacterized protein</fullName>
    </submittedName>
</protein>
<keyword evidence="2" id="KW-1185">Reference proteome</keyword>
<sequence>MSTTTSFVSVFQIKYFYKHLFKVIIFYIVKTSKLRPLNILIESVKR</sequence>
<gene>
    <name evidence="1" type="ORF">A1OE_1363</name>
</gene>
<name>K7YSM3_9PROT</name>
<organism evidence="1 2">
    <name type="scientific">Candidatus Endolissoclinum faulkneri L2</name>
    <dbReference type="NCBI Taxonomy" id="1193729"/>
    <lineage>
        <taxon>Bacteria</taxon>
        <taxon>Pseudomonadati</taxon>
        <taxon>Pseudomonadota</taxon>
        <taxon>Alphaproteobacteria</taxon>
        <taxon>Rhodospirillales</taxon>
        <taxon>Rhodospirillaceae</taxon>
        <taxon>Candidatus Endolissoclinum</taxon>
    </lineage>
</organism>
<dbReference type="EMBL" id="CP003539">
    <property type="protein sequence ID" value="AFX99534.1"/>
    <property type="molecule type" value="Genomic_DNA"/>
</dbReference>
<accession>K7YSM3</accession>
<dbReference type="HOGENOM" id="CLU_3181453_0_0_5"/>
<evidence type="ECO:0000313" key="1">
    <source>
        <dbReference type="EMBL" id="AFX99534.1"/>
    </source>
</evidence>
<reference evidence="1 2" key="1">
    <citation type="journal article" date="2012" name="Proc. Natl. Acad. Sci. U.S.A.">
        <title>Genome streamlining and chemical defense in a coral reef symbiosis.</title>
        <authorList>
            <person name="Kwan J.C."/>
            <person name="Donia M.S."/>
            <person name="Han A.W."/>
            <person name="Hirose E."/>
            <person name="Haygood M.G."/>
            <person name="Schmidt E.W."/>
        </authorList>
    </citation>
    <scope>NUCLEOTIDE SEQUENCE [LARGE SCALE GENOMIC DNA]</scope>
    <source>
        <strain evidence="1 2">L2</strain>
    </source>
</reference>